<dbReference type="EMBL" id="QSGO01000006">
    <property type="protein sequence ID" value="RHB35387.1"/>
    <property type="molecule type" value="Genomic_DNA"/>
</dbReference>
<evidence type="ECO:0000313" key="3">
    <source>
        <dbReference type="EMBL" id="RHB35387.1"/>
    </source>
</evidence>
<evidence type="ECO:0000256" key="1">
    <source>
        <dbReference type="SAM" id="SignalP"/>
    </source>
</evidence>
<protein>
    <recommendedName>
        <fullName evidence="2">Carbohydrate-binding domain-containing protein</fullName>
    </recommendedName>
</protein>
<organism evidence="3 4">
    <name type="scientific">Bacteroides nordii</name>
    <dbReference type="NCBI Taxonomy" id="291645"/>
    <lineage>
        <taxon>Bacteria</taxon>
        <taxon>Pseudomonadati</taxon>
        <taxon>Bacteroidota</taxon>
        <taxon>Bacteroidia</taxon>
        <taxon>Bacteroidales</taxon>
        <taxon>Bacteroidaceae</taxon>
        <taxon>Bacteroides</taxon>
    </lineage>
</organism>
<comment type="caution">
    <text evidence="3">The sequence shown here is derived from an EMBL/GenBank/DDBJ whole genome shotgun (WGS) entry which is preliminary data.</text>
</comment>
<dbReference type="Proteomes" id="UP000284379">
    <property type="component" value="Unassembled WGS sequence"/>
</dbReference>
<reference evidence="3 4" key="1">
    <citation type="submission" date="2018-08" db="EMBL/GenBank/DDBJ databases">
        <title>A genome reference for cultivated species of the human gut microbiota.</title>
        <authorList>
            <person name="Zou Y."/>
            <person name="Xue W."/>
            <person name="Luo G."/>
        </authorList>
    </citation>
    <scope>NUCLEOTIDE SEQUENCE [LARGE SCALE GENOMIC DNA]</scope>
    <source>
        <strain evidence="3 4">AM40-30BH</strain>
    </source>
</reference>
<keyword evidence="1" id="KW-0732">Signal</keyword>
<feature type="domain" description="Carbohydrate-binding" evidence="2">
    <location>
        <begin position="48"/>
        <end position="126"/>
    </location>
</feature>
<name>A0A413VP26_9BACE</name>
<dbReference type="GO" id="GO:0016052">
    <property type="term" value="P:carbohydrate catabolic process"/>
    <property type="evidence" value="ECO:0007669"/>
    <property type="project" value="InterPro"/>
</dbReference>
<gene>
    <name evidence="3" type="ORF">DW888_09695</name>
</gene>
<feature type="chain" id="PRO_5019561206" description="Carbohydrate-binding domain-containing protein" evidence="1">
    <location>
        <begin position="31"/>
        <end position="342"/>
    </location>
</feature>
<evidence type="ECO:0000313" key="4">
    <source>
        <dbReference type="Proteomes" id="UP000284379"/>
    </source>
</evidence>
<dbReference type="GO" id="GO:0004553">
    <property type="term" value="F:hydrolase activity, hydrolyzing O-glycosyl compounds"/>
    <property type="evidence" value="ECO:0007669"/>
    <property type="project" value="InterPro"/>
</dbReference>
<accession>A0A413VP26</accession>
<feature type="domain" description="Carbohydrate-binding" evidence="2">
    <location>
        <begin position="177"/>
        <end position="258"/>
    </location>
</feature>
<evidence type="ECO:0000259" key="2">
    <source>
        <dbReference type="Pfam" id="PF06452"/>
    </source>
</evidence>
<sequence length="342" mass="38165">MFLLTLKFIIMKKFLFVLLAVWVATTNLTAQVASDVVIYKGTDIDPNGKADDNIWKDITPVDITNVFNYEEPTVTSFFKMFYTDEYIYVLVDVTDDVHYPAWLANDVKNQWKYDKVEIYFDINDNLKDGQGPAYIDGVMAPGHYQIAPALTEEGYGEPFVTEGVLYGTMSDMATVCYDMKPDGKGYVVECQIPIYAFVNDKGEELDVDKLTSLPQGMGFDVIIVDNDNDGKGRKRAVWKNIGPTEPYNNMDACGVITFSTATPSGLSQTDTSSVYVHYDKRAETVAVKGDCSRVVFIAASGSEVKTAETNISEIDVTDLQSGLYLLKLYYGDHLLKVVKIVK</sequence>
<dbReference type="Pfam" id="PF06452">
    <property type="entry name" value="CBM9_1"/>
    <property type="match status" value="2"/>
</dbReference>
<dbReference type="InterPro" id="IPR010502">
    <property type="entry name" value="Carb-bd_dom_fam9"/>
</dbReference>
<proteinExistence type="predicted"/>
<feature type="signal peptide" evidence="1">
    <location>
        <begin position="1"/>
        <end position="30"/>
    </location>
</feature>
<dbReference type="Gene3D" id="2.60.40.1190">
    <property type="match status" value="1"/>
</dbReference>
<dbReference type="SUPFAM" id="SSF49344">
    <property type="entry name" value="CBD9-like"/>
    <property type="match status" value="1"/>
</dbReference>
<dbReference type="GO" id="GO:0030246">
    <property type="term" value="F:carbohydrate binding"/>
    <property type="evidence" value="ECO:0007669"/>
    <property type="project" value="InterPro"/>
</dbReference>
<dbReference type="AlphaFoldDB" id="A0A413VP26"/>